<evidence type="ECO:0000256" key="10">
    <source>
        <dbReference type="ARBA" id="ARBA00038150"/>
    </source>
</evidence>
<sequence>MTPQKEDRLRLRFKLEKGENGELEVVSTKRENSSPPHGIGKFAGSAYNILSRAFVDYTLNNSTVLEILHWSRDTLTPDEFLWAALSRFPGAPGSLPSNRQYDKNEFQSLARIVKWRGHVQNGLYPKCYGSYRHGICIYGAGDLPWLLKQKHLFANKFSAWNDDLALQCLENYLRKKELSETIEFSKKNKTYHLPLRQVGRLDSPRSFICPAWENEASESNETKVM</sequence>
<keyword evidence="8" id="KW-0472">Membrane</keyword>
<evidence type="ECO:0000256" key="8">
    <source>
        <dbReference type="ARBA" id="ARBA00023136"/>
    </source>
</evidence>
<evidence type="ECO:0000256" key="6">
    <source>
        <dbReference type="ARBA" id="ARBA00022968"/>
    </source>
</evidence>
<dbReference type="PANTHER" id="PTHR19297">
    <property type="entry name" value="GLYCOSYLTRANSFERASE 14 FAMILY MEMBER"/>
    <property type="match status" value="1"/>
</dbReference>
<keyword evidence="7" id="KW-1133">Transmembrane helix</keyword>
<evidence type="ECO:0000313" key="11">
    <source>
        <dbReference type="EMBL" id="CAG5101797.1"/>
    </source>
</evidence>
<organism evidence="11 12">
    <name type="scientific">Oikopleura dioica</name>
    <name type="common">Tunicate</name>
    <dbReference type="NCBI Taxonomy" id="34765"/>
    <lineage>
        <taxon>Eukaryota</taxon>
        <taxon>Metazoa</taxon>
        <taxon>Chordata</taxon>
        <taxon>Tunicata</taxon>
        <taxon>Appendicularia</taxon>
        <taxon>Copelata</taxon>
        <taxon>Oikopleuridae</taxon>
        <taxon>Oikopleura</taxon>
    </lineage>
</organism>
<dbReference type="EMBL" id="OU015566">
    <property type="protein sequence ID" value="CAG5101797.1"/>
    <property type="molecule type" value="Genomic_DNA"/>
</dbReference>
<evidence type="ECO:0000256" key="1">
    <source>
        <dbReference type="ARBA" id="ARBA00004606"/>
    </source>
</evidence>
<evidence type="ECO:0000256" key="3">
    <source>
        <dbReference type="ARBA" id="ARBA00022676"/>
    </source>
</evidence>
<name>A0ABN7SIH5_OIKDI</name>
<dbReference type="InterPro" id="IPR003406">
    <property type="entry name" value="Glyco_trans_14"/>
</dbReference>
<accession>A0ABN7SIH5</accession>
<reference evidence="11 12" key="1">
    <citation type="submission" date="2021-04" db="EMBL/GenBank/DDBJ databases">
        <authorList>
            <person name="Bliznina A."/>
        </authorList>
    </citation>
    <scope>NUCLEOTIDE SEQUENCE [LARGE SCALE GENOMIC DNA]</scope>
</reference>
<comment type="similarity">
    <text evidence="10">Belongs to the glycosyltransferase 14 family.</text>
</comment>
<evidence type="ECO:0000256" key="2">
    <source>
        <dbReference type="ARBA" id="ARBA00004922"/>
    </source>
</evidence>
<dbReference type="Pfam" id="PF02485">
    <property type="entry name" value="Branch"/>
    <property type="match status" value="1"/>
</dbReference>
<keyword evidence="12" id="KW-1185">Reference proteome</keyword>
<keyword evidence="6" id="KW-0735">Signal-anchor</keyword>
<comment type="subcellular location">
    <subcellularLocation>
        <location evidence="1">Membrane</location>
        <topology evidence="1">Single-pass type II membrane protein</topology>
    </subcellularLocation>
</comment>
<dbReference type="PANTHER" id="PTHR19297:SF191">
    <property type="entry name" value="PROTEIN XYLOSYLTRANSFERASE"/>
    <property type="match status" value="1"/>
</dbReference>
<evidence type="ECO:0000256" key="7">
    <source>
        <dbReference type="ARBA" id="ARBA00022989"/>
    </source>
</evidence>
<keyword evidence="3" id="KW-0328">Glycosyltransferase</keyword>
<protein>
    <submittedName>
        <fullName evidence="11">Oidioi.mRNA.OKI2018_I69.chr1.g3.t1.cds</fullName>
    </submittedName>
</protein>
<evidence type="ECO:0000256" key="4">
    <source>
        <dbReference type="ARBA" id="ARBA00022679"/>
    </source>
</evidence>
<keyword evidence="9" id="KW-0325">Glycoprotein</keyword>
<evidence type="ECO:0000256" key="9">
    <source>
        <dbReference type="ARBA" id="ARBA00023180"/>
    </source>
</evidence>
<evidence type="ECO:0000313" key="12">
    <source>
        <dbReference type="Proteomes" id="UP001158576"/>
    </source>
</evidence>
<proteinExistence type="inferred from homology"/>
<dbReference type="Proteomes" id="UP001158576">
    <property type="component" value="Chromosome 1"/>
</dbReference>
<keyword evidence="5" id="KW-0812">Transmembrane</keyword>
<evidence type="ECO:0000256" key="5">
    <source>
        <dbReference type="ARBA" id="ARBA00022692"/>
    </source>
</evidence>
<gene>
    <name evidence="11" type="ORF">OKIOD_LOCUS8768</name>
</gene>
<keyword evidence="4" id="KW-0808">Transferase</keyword>
<comment type="pathway">
    <text evidence="2">Protein modification; protein glycosylation.</text>
</comment>